<dbReference type="InterPro" id="IPR027417">
    <property type="entry name" value="P-loop_NTPase"/>
</dbReference>
<accession>A0A371D0K1</accession>
<dbReference type="SUPFAM" id="SSF52540">
    <property type="entry name" value="P-loop containing nucleoside triphosphate hydrolases"/>
    <property type="match status" value="1"/>
</dbReference>
<dbReference type="OrthoDB" id="3353471at2759"/>
<dbReference type="STRING" id="139420.A0A371D0K1"/>
<dbReference type="Proteomes" id="UP000256964">
    <property type="component" value="Unassembled WGS sequence"/>
</dbReference>
<sequence>MTINKSQGQSVSHVGLDLRTAVFSHGQLYVALSRCTSPLCIKVLFAEGKEDMRTTNIVYQEILPQL</sequence>
<dbReference type="GO" id="GO:0004386">
    <property type="term" value="F:helicase activity"/>
    <property type="evidence" value="ECO:0007669"/>
    <property type="project" value="UniProtKB-KW"/>
</dbReference>
<name>A0A371D0K1_9APHY</name>
<dbReference type="CDD" id="cd18809">
    <property type="entry name" value="SF1_C_RecD"/>
    <property type="match status" value="1"/>
</dbReference>
<dbReference type="EMBL" id="KZ857431">
    <property type="protein sequence ID" value="RDX46068.1"/>
    <property type="molecule type" value="Genomic_DNA"/>
</dbReference>
<dbReference type="AlphaFoldDB" id="A0A371D0K1"/>
<proteinExistence type="predicted"/>
<keyword evidence="1" id="KW-0378">Hydrolase</keyword>
<keyword evidence="1" id="KW-0547">Nucleotide-binding</keyword>
<reference evidence="1 2" key="1">
    <citation type="journal article" date="2018" name="Biotechnol. Biofuels">
        <title>Integrative visual omics of the white-rot fungus Polyporus brumalis exposes the biotechnological potential of its oxidative enzymes for delignifying raw plant biomass.</title>
        <authorList>
            <person name="Miyauchi S."/>
            <person name="Rancon A."/>
            <person name="Drula E."/>
            <person name="Hage H."/>
            <person name="Chaduli D."/>
            <person name="Favel A."/>
            <person name="Grisel S."/>
            <person name="Henrissat B."/>
            <person name="Herpoel-Gimbert I."/>
            <person name="Ruiz-Duenas F.J."/>
            <person name="Chevret D."/>
            <person name="Hainaut M."/>
            <person name="Lin J."/>
            <person name="Wang M."/>
            <person name="Pangilinan J."/>
            <person name="Lipzen A."/>
            <person name="Lesage-Meessen L."/>
            <person name="Navarro D."/>
            <person name="Riley R."/>
            <person name="Grigoriev I.V."/>
            <person name="Zhou S."/>
            <person name="Raouche S."/>
            <person name="Rosso M.N."/>
        </authorList>
    </citation>
    <scope>NUCLEOTIDE SEQUENCE [LARGE SCALE GENOMIC DNA]</scope>
    <source>
        <strain evidence="1 2">BRFM 1820</strain>
    </source>
</reference>
<keyword evidence="1" id="KW-0067">ATP-binding</keyword>
<evidence type="ECO:0000313" key="1">
    <source>
        <dbReference type="EMBL" id="RDX46068.1"/>
    </source>
</evidence>
<organism evidence="1 2">
    <name type="scientific">Lentinus brumalis</name>
    <dbReference type="NCBI Taxonomy" id="2498619"/>
    <lineage>
        <taxon>Eukaryota</taxon>
        <taxon>Fungi</taxon>
        <taxon>Dikarya</taxon>
        <taxon>Basidiomycota</taxon>
        <taxon>Agaricomycotina</taxon>
        <taxon>Agaricomycetes</taxon>
        <taxon>Polyporales</taxon>
        <taxon>Polyporaceae</taxon>
        <taxon>Lentinus</taxon>
    </lineage>
</organism>
<gene>
    <name evidence="1" type="ORF">OH76DRAFT_1356745</name>
</gene>
<keyword evidence="1" id="KW-0347">Helicase</keyword>
<keyword evidence="2" id="KW-1185">Reference proteome</keyword>
<protein>
    <submittedName>
        <fullName evidence="1">Helicase</fullName>
    </submittedName>
</protein>
<evidence type="ECO:0000313" key="2">
    <source>
        <dbReference type="Proteomes" id="UP000256964"/>
    </source>
</evidence>